<dbReference type="KEGG" id="ssl:SS1G_06669"/>
<keyword evidence="2" id="KW-1185">Reference proteome</keyword>
<dbReference type="RefSeq" id="XP_001592428.1">
    <property type="nucleotide sequence ID" value="XM_001592378.1"/>
</dbReference>
<evidence type="ECO:0000313" key="2">
    <source>
        <dbReference type="Proteomes" id="UP000001312"/>
    </source>
</evidence>
<dbReference type="EMBL" id="CH476628">
    <property type="protein sequence ID" value="EDO04186.1"/>
    <property type="molecule type" value="Genomic_DNA"/>
</dbReference>
<protein>
    <submittedName>
        <fullName evidence="1">Uncharacterized protein</fullName>
    </submittedName>
</protein>
<organism evidence="1 2">
    <name type="scientific">Sclerotinia sclerotiorum (strain ATCC 18683 / 1980 / Ss-1)</name>
    <name type="common">White mold</name>
    <name type="synonym">Whetzelinia sclerotiorum</name>
    <dbReference type="NCBI Taxonomy" id="665079"/>
    <lineage>
        <taxon>Eukaryota</taxon>
        <taxon>Fungi</taxon>
        <taxon>Dikarya</taxon>
        <taxon>Ascomycota</taxon>
        <taxon>Pezizomycotina</taxon>
        <taxon>Leotiomycetes</taxon>
        <taxon>Helotiales</taxon>
        <taxon>Sclerotiniaceae</taxon>
        <taxon>Sclerotinia</taxon>
    </lineage>
</organism>
<dbReference type="InParanoid" id="A7EMX0"/>
<dbReference type="GeneID" id="5488442"/>
<proteinExistence type="predicted"/>
<dbReference type="Proteomes" id="UP000001312">
    <property type="component" value="Unassembled WGS sequence"/>
</dbReference>
<evidence type="ECO:0000313" key="1">
    <source>
        <dbReference type="EMBL" id="EDO04186.1"/>
    </source>
</evidence>
<sequence length="91" mass="10210">MLKLRARNGRNYQDLCLLLSRSDGNPKMPHGRKSIGSVICQTISSFGIGQIIRSSRNENAGTKKASPQAQKWVWSNFVLGEVRKPVKAIWQ</sequence>
<dbReference type="AlphaFoldDB" id="A7EMX0"/>
<name>A7EMX0_SCLS1</name>
<accession>A7EMX0</accession>
<gene>
    <name evidence="1" type="ORF">SS1G_06669</name>
</gene>
<reference evidence="2" key="1">
    <citation type="journal article" date="2011" name="PLoS Genet.">
        <title>Genomic analysis of the necrotrophic fungal pathogens Sclerotinia sclerotiorum and Botrytis cinerea.</title>
        <authorList>
            <person name="Amselem J."/>
            <person name="Cuomo C.A."/>
            <person name="van Kan J.A."/>
            <person name="Viaud M."/>
            <person name="Benito E.P."/>
            <person name="Couloux A."/>
            <person name="Coutinho P.M."/>
            <person name="de Vries R.P."/>
            <person name="Dyer P.S."/>
            <person name="Fillinger S."/>
            <person name="Fournier E."/>
            <person name="Gout L."/>
            <person name="Hahn M."/>
            <person name="Kohn L."/>
            <person name="Lapalu N."/>
            <person name="Plummer K.M."/>
            <person name="Pradier J.M."/>
            <person name="Quevillon E."/>
            <person name="Sharon A."/>
            <person name="Simon A."/>
            <person name="ten Have A."/>
            <person name="Tudzynski B."/>
            <person name="Tudzynski P."/>
            <person name="Wincker P."/>
            <person name="Andrew M."/>
            <person name="Anthouard V."/>
            <person name="Beever R.E."/>
            <person name="Beffa R."/>
            <person name="Benoit I."/>
            <person name="Bouzid O."/>
            <person name="Brault B."/>
            <person name="Chen Z."/>
            <person name="Choquer M."/>
            <person name="Collemare J."/>
            <person name="Cotton P."/>
            <person name="Danchin E.G."/>
            <person name="Da Silva C."/>
            <person name="Gautier A."/>
            <person name="Giraud C."/>
            <person name="Giraud T."/>
            <person name="Gonzalez C."/>
            <person name="Grossetete S."/>
            <person name="Guldener U."/>
            <person name="Henrissat B."/>
            <person name="Howlett B.J."/>
            <person name="Kodira C."/>
            <person name="Kretschmer M."/>
            <person name="Lappartient A."/>
            <person name="Leroch M."/>
            <person name="Levis C."/>
            <person name="Mauceli E."/>
            <person name="Neuveglise C."/>
            <person name="Oeser B."/>
            <person name="Pearson M."/>
            <person name="Poulain J."/>
            <person name="Poussereau N."/>
            <person name="Quesneville H."/>
            <person name="Rascle C."/>
            <person name="Schumacher J."/>
            <person name="Segurens B."/>
            <person name="Sexton A."/>
            <person name="Silva E."/>
            <person name="Sirven C."/>
            <person name="Soanes D.M."/>
            <person name="Talbot N.J."/>
            <person name="Templeton M."/>
            <person name="Yandava C."/>
            <person name="Yarden O."/>
            <person name="Zeng Q."/>
            <person name="Rollins J.A."/>
            <person name="Lebrun M.H."/>
            <person name="Dickman M."/>
        </authorList>
    </citation>
    <scope>NUCLEOTIDE SEQUENCE [LARGE SCALE GENOMIC DNA]</scope>
    <source>
        <strain evidence="2">ATCC 18683 / 1980 / Ss-1</strain>
    </source>
</reference>